<dbReference type="EMBL" id="JAHXRF010000005">
    <property type="protein sequence ID" value="MBW4865279.1"/>
    <property type="molecule type" value="Genomic_DNA"/>
</dbReference>
<dbReference type="Proteomes" id="UP001196873">
    <property type="component" value="Unassembled WGS sequence"/>
</dbReference>
<evidence type="ECO:0000313" key="2">
    <source>
        <dbReference type="Proteomes" id="UP001196873"/>
    </source>
</evidence>
<sequence length="81" mass="8999">MSLFANIPALANNEPALGFSFADGNQRGEHVASCLLYAVSLLLHGYTKVEDKEGRRHWAATSGSYNRKDAREHEILVWISP</sequence>
<dbReference type="AlphaFoldDB" id="A0AAW4NNJ0"/>
<name>A0AAW4NNJ0_9BACT</name>
<dbReference type="RefSeq" id="WP_219425443.1">
    <property type="nucleotide sequence ID" value="NZ_JAHXQY010000005.1"/>
</dbReference>
<organism evidence="1 2">
    <name type="scientific">Segatella salivae</name>
    <dbReference type="NCBI Taxonomy" id="228604"/>
    <lineage>
        <taxon>Bacteria</taxon>
        <taxon>Pseudomonadati</taxon>
        <taxon>Bacteroidota</taxon>
        <taxon>Bacteroidia</taxon>
        <taxon>Bacteroidales</taxon>
        <taxon>Prevotellaceae</taxon>
        <taxon>Segatella</taxon>
    </lineage>
</organism>
<gene>
    <name evidence="1" type="ORF">KZY68_04455</name>
</gene>
<comment type="caution">
    <text evidence="1">The sequence shown here is derived from an EMBL/GenBank/DDBJ whole genome shotgun (WGS) entry which is preliminary data.</text>
</comment>
<reference evidence="1" key="1">
    <citation type="submission" date="2021-07" db="EMBL/GenBank/DDBJ databases">
        <title>Genomic diversity and antimicrobial resistance of Prevotella spp. isolated from chronic lung disease airways.</title>
        <authorList>
            <person name="Webb K.A."/>
            <person name="Olagoke O.S."/>
            <person name="Baird T."/>
            <person name="Neill J."/>
            <person name="Pham A."/>
            <person name="Wells T.J."/>
            <person name="Ramsay K.A."/>
            <person name="Bell S.C."/>
            <person name="Sarovich D.S."/>
            <person name="Price E.P."/>
        </authorList>
    </citation>
    <scope>NUCLEOTIDE SEQUENCE</scope>
    <source>
        <strain evidence="1">SCHI0047.S.3</strain>
    </source>
</reference>
<evidence type="ECO:0000313" key="1">
    <source>
        <dbReference type="EMBL" id="MBW4865279.1"/>
    </source>
</evidence>
<protein>
    <submittedName>
        <fullName evidence="1">Uncharacterized protein</fullName>
    </submittedName>
</protein>
<proteinExistence type="predicted"/>
<accession>A0AAW4NNJ0</accession>